<evidence type="ECO:0000256" key="2">
    <source>
        <dbReference type="ARBA" id="ARBA00023125"/>
    </source>
</evidence>
<accession>A0A918RSL0</accession>
<evidence type="ECO:0000256" key="3">
    <source>
        <dbReference type="ARBA" id="ARBA00023163"/>
    </source>
</evidence>
<dbReference type="AlphaFoldDB" id="A0A918RSL0"/>
<organism evidence="6 7">
    <name type="scientific">Arenicella chitinivorans</name>
    <dbReference type="NCBI Taxonomy" id="1329800"/>
    <lineage>
        <taxon>Bacteria</taxon>
        <taxon>Pseudomonadati</taxon>
        <taxon>Pseudomonadota</taxon>
        <taxon>Gammaproteobacteria</taxon>
        <taxon>Arenicellales</taxon>
        <taxon>Arenicellaceae</taxon>
        <taxon>Arenicella</taxon>
    </lineage>
</organism>
<evidence type="ECO:0000313" key="7">
    <source>
        <dbReference type="Proteomes" id="UP000614811"/>
    </source>
</evidence>
<keyword evidence="1" id="KW-0805">Transcription regulation</keyword>
<dbReference type="PRINTS" id="PR00032">
    <property type="entry name" value="HTHARAC"/>
</dbReference>
<dbReference type="PANTHER" id="PTHR43280">
    <property type="entry name" value="ARAC-FAMILY TRANSCRIPTIONAL REGULATOR"/>
    <property type="match status" value="1"/>
</dbReference>
<feature type="transmembrane region" description="Helical" evidence="4">
    <location>
        <begin position="181"/>
        <end position="202"/>
    </location>
</feature>
<feature type="transmembrane region" description="Helical" evidence="4">
    <location>
        <begin position="92"/>
        <end position="109"/>
    </location>
</feature>
<proteinExistence type="predicted"/>
<keyword evidence="4" id="KW-0472">Membrane</keyword>
<reference evidence="6" key="1">
    <citation type="journal article" date="2014" name="Int. J. Syst. Evol. Microbiol.">
        <title>Complete genome sequence of Corynebacterium casei LMG S-19264T (=DSM 44701T), isolated from a smear-ripened cheese.</title>
        <authorList>
            <consortium name="US DOE Joint Genome Institute (JGI-PGF)"/>
            <person name="Walter F."/>
            <person name="Albersmeier A."/>
            <person name="Kalinowski J."/>
            <person name="Ruckert C."/>
        </authorList>
    </citation>
    <scope>NUCLEOTIDE SEQUENCE</scope>
    <source>
        <strain evidence="6">KCTC 12711</strain>
    </source>
</reference>
<feature type="transmembrane region" description="Helical" evidence="4">
    <location>
        <begin position="33"/>
        <end position="53"/>
    </location>
</feature>
<dbReference type="InterPro" id="IPR018060">
    <property type="entry name" value="HTH_AraC"/>
</dbReference>
<feature type="domain" description="HTH araC/xylS-type" evidence="5">
    <location>
        <begin position="224"/>
        <end position="331"/>
    </location>
</feature>
<keyword evidence="7" id="KW-1185">Reference proteome</keyword>
<keyword evidence="4" id="KW-1133">Transmembrane helix</keyword>
<evidence type="ECO:0000259" key="5">
    <source>
        <dbReference type="PROSITE" id="PS01124"/>
    </source>
</evidence>
<evidence type="ECO:0000256" key="1">
    <source>
        <dbReference type="ARBA" id="ARBA00023015"/>
    </source>
</evidence>
<dbReference type="InterPro" id="IPR020449">
    <property type="entry name" value="Tscrpt_reg_AraC-type_HTH"/>
</dbReference>
<evidence type="ECO:0000313" key="6">
    <source>
        <dbReference type="EMBL" id="GHA11176.1"/>
    </source>
</evidence>
<feature type="transmembrane region" description="Helical" evidence="4">
    <location>
        <begin position="65"/>
        <end position="85"/>
    </location>
</feature>
<keyword evidence="2" id="KW-0238">DNA-binding</keyword>
<comment type="caution">
    <text evidence="6">The sequence shown here is derived from an EMBL/GenBank/DDBJ whole genome shotgun (WGS) entry which is preliminary data.</text>
</comment>
<sequence>MLEYANIVLRLLSISQVLLFILLLLCSDNPKRVRGVGILLMLGIVAYLGMSLIDDYTPLGSDVLFLWYLSAITPSLMLLFVWFIFEENCHPPVWVIALVSTSILASLYYQFTDIGLPGSPWWLQALKTGIAAVAIFVVWRGRDNDLVEMRAKIRNVFIFALTLMAFIVISVEVLTSFNPPIALDVLTSLAIFVFSFTLNYFVIRLNPSLQLLTPPLPVQPATEDPMMQSLLDKMQRERLYADHDLRVGTLAKIMNMPEYKLRQKINQELGYRNFNQFVNRYRIEEAGVKLREDTRVPVLSIALDVGFRSISSFNTAFQEHFGVSPTKYRAELLSNN</sequence>
<dbReference type="GO" id="GO:0043565">
    <property type="term" value="F:sequence-specific DNA binding"/>
    <property type="evidence" value="ECO:0007669"/>
    <property type="project" value="InterPro"/>
</dbReference>
<dbReference type="Gene3D" id="1.10.10.60">
    <property type="entry name" value="Homeodomain-like"/>
    <property type="match status" value="1"/>
</dbReference>
<dbReference type="Pfam" id="PF12833">
    <property type="entry name" value="HTH_18"/>
    <property type="match status" value="1"/>
</dbReference>
<dbReference type="GO" id="GO:0003700">
    <property type="term" value="F:DNA-binding transcription factor activity"/>
    <property type="evidence" value="ECO:0007669"/>
    <property type="project" value="InterPro"/>
</dbReference>
<feature type="transmembrane region" description="Helical" evidence="4">
    <location>
        <begin position="153"/>
        <end position="175"/>
    </location>
</feature>
<reference evidence="6" key="2">
    <citation type="submission" date="2020-09" db="EMBL/GenBank/DDBJ databases">
        <authorList>
            <person name="Sun Q."/>
            <person name="Kim S."/>
        </authorList>
    </citation>
    <scope>NUCLEOTIDE SEQUENCE</scope>
    <source>
        <strain evidence="6">KCTC 12711</strain>
    </source>
</reference>
<gene>
    <name evidence="6" type="ORF">GCM10008090_21170</name>
</gene>
<name>A0A918RSL0_9GAMM</name>
<evidence type="ECO:0000256" key="4">
    <source>
        <dbReference type="SAM" id="Phobius"/>
    </source>
</evidence>
<dbReference type="RefSeq" id="WP_189400700.1">
    <property type="nucleotide sequence ID" value="NZ_BMXA01000003.1"/>
</dbReference>
<dbReference type="InterPro" id="IPR009057">
    <property type="entry name" value="Homeodomain-like_sf"/>
</dbReference>
<dbReference type="SMART" id="SM00342">
    <property type="entry name" value="HTH_ARAC"/>
    <property type="match status" value="1"/>
</dbReference>
<feature type="transmembrane region" description="Helical" evidence="4">
    <location>
        <begin position="121"/>
        <end position="141"/>
    </location>
</feature>
<protein>
    <recommendedName>
        <fullName evidence="5">HTH araC/xylS-type domain-containing protein</fullName>
    </recommendedName>
</protein>
<keyword evidence="4" id="KW-0812">Transmembrane</keyword>
<dbReference type="PROSITE" id="PS01124">
    <property type="entry name" value="HTH_ARAC_FAMILY_2"/>
    <property type="match status" value="1"/>
</dbReference>
<dbReference type="SUPFAM" id="SSF46689">
    <property type="entry name" value="Homeodomain-like"/>
    <property type="match status" value="1"/>
</dbReference>
<keyword evidence="3" id="KW-0804">Transcription</keyword>
<feature type="transmembrane region" description="Helical" evidence="4">
    <location>
        <begin position="6"/>
        <end position="26"/>
    </location>
</feature>
<dbReference type="PANTHER" id="PTHR43280:SF29">
    <property type="entry name" value="ARAC-FAMILY TRANSCRIPTIONAL REGULATOR"/>
    <property type="match status" value="1"/>
</dbReference>
<dbReference type="EMBL" id="BMXA01000003">
    <property type="protein sequence ID" value="GHA11176.1"/>
    <property type="molecule type" value="Genomic_DNA"/>
</dbReference>
<dbReference type="Proteomes" id="UP000614811">
    <property type="component" value="Unassembled WGS sequence"/>
</dbReference>